<name>A0A0F9KEA8_9ZZZZ</name>
<evidence type="ECO:0000256" key="2">
    <source>
        <dbReference type="ARBA" id="ARBA00022844"/>
    </source>
</evidence>
<reference evidence="5" key="1">
    <citation type="journal article" date="2015" name="Nature">
        <title>Complex archaea that bridge the gap between prokaryotes and eukaryotes.</title>
        <authorList>
            <person name="Spang A."/>
            <person name="Saw J.H."/>
            <person name="Jorgensen S.L."/>
            <person name="Zaremba-Niedzwiedzka K."/>
            <person name="Martijn J."/>
            <person name="Lind A.E."/>
            <person name="van Eijk R."/>
            <person name="Schleper C."/>
            <person name="Guy L."/>
            <person name="Ettema T.J."/>
        </authorList>
    </citation>
    <scope>NUCLEOTIDE SEQUENCE</scope>
</reference>
<sequence>MASKLKQLQDRQAALLNALRQTSDAFPDPPSDTADDKDRAAAKAKQEELQAKYDALKAELDEVKVALAREQELQEIEREMIPAGSGGATKGGDSAGGNGAVKIVDDPGQKKADAAKWESFGEQLRAVQLAASQHPAQWDKRLVPSAATGLSDAVGSEGLFLVGTDTSQELIRYAFDNTQVFGGAGYAGVRRIPISSTSNSVKINAVNETSRATGSRWGGVQLYWIETGGQKTGSKPDFRQIELSLKKLIGLCYATDELLQDTVALEAVIREAYASEFSFMIQDAVINGSGSGQPLGILNSSCLVTIAKESDQVAKTIVKENIDKMWTQMWPRGVAQSVWFINQDCYPQLFSMTQDVGTGGMPVYLPPGGLSASPFGTLMGRPVIPIEQCQTIGTKGDIFFCDLSEYLFADKGGIDFASSMHLRFDYDETAFRFVYRADGQPAWNAALTPYKSAGAAANKVSPMITLAAR</sequence>
<feature type="domain" description="Phage capsid-like C-terminal" evidence="4">
    <location>
        <begin position="189"/>
        <end position="451"/>
    </location>
</feature>
<dbReference type="InterPro" id="IPR024455">
    <property type="entry name" value="Phage_capsid"/>
</dbReference>
<evidence type="ECO:0000256" key="1">
    <source>
        <dbReference type="ARBA" id="ARBA00004328"/>
    </source>
</evidence>
<feature type="region of interest" description="Disordered" evidence="3">
    <location>
        <begin position="16"/>
        <end position="47"/>
    </location>
</feature>
<evidence type="ECO:0000256" key="3">
    <source>
        <dbReference type="SAM" id="MobiDB-lite"/>
    </source>
</evidence>
<dbReference type="Gene3D" id="3.30.2400.10">
    <property type="entry name" value="Major capsid protein gp5"/>
    <property type="match status" value="1"/>
</dbReference>
<comment type="subcellular location">
    <subcellularLocation>
        <location evidence="1">Virion</location>
    </subcellularLocation>
</comment>
<dbReference type="SUPFAM" id="SSF56563">
    <property type="entry name" value="Major capsid protein gp5"/>
    <property type="match status" value="1"/>
</dbReference>
<comment type="caution">
    <text evidence="5">The sequence shown here is derived from an EMBL/GenBank/DDBJ whole genome shotgun (WGS) entry which is preliminary data.</text>
</comment>
<dbReference type="NCBIfam" id="TIGR01554">
    <property type="entry name" value="major_cap_HK97"/>
    <property type="match status" value="1"/>
</dbReference>
<evidence type="ECO:0000259" key="4">
    <source>
        <dbReference type="Pfam" id="PF05065"/>
    </source>
</evidence>
<gene>
    <name evidence="5" type="ORF">LCGC14_1714380</name>
</gene>
<keyword evidence="2" id="KW-0946">Virion</keyword>
<dbReference type="Pfam" id="PF05065">
    <property type="entry name" value="Phage_capsid"/>
    <property type="match status" value="1"/>
</dbReference>
<dbReference type="InterPro" id="IPR054612">
    <property type="entry name" value="Phage_capsid-like_C"/>
</dbReference>
<organism evidence="5">
    <name type="scientific">marine sediment metagenome</name>
    <dbReference type="NCBI Taxonomy" id="412755"/>
    <lineage>
        <taxon>unclassified sequences</taxon>
        <taxon>metagenomes</taxon>
        <taxon>ecological metagenomes</taxon>
    </lineage>
</organism>
<accession>A0A0F9KEA8</accession>
<proteinExistence type="predicted"/>
<dbReference type="EMBL" id="LAZR01015339">
    <property type="protein sequence ID" value="KKM13620.1"/>
    <property type="molecule type" value="Genomic_DNA"/>
</dbReference>
<evidence type="ECO:0000313" key="5">
    <source>
        <dbReference type="EMBL" id="KKM13620.1"/>
    </source>
</evidence>
<dbReference type="GO" id="GO:0044423">
    <property type="term" value="C:virion component"/>
    <property type="evidence" value="ECO:0007669"/>
    <property type="project" value="UniProtKB-KW"/>
</dbReference>
<dbReference type="AlphaFoldDB" id="A0A0F9KEA8"/>
<protein>
    <recommendedName>
        <fullName evidence="4">Phage capsid-like C-terminal domain-containing protein</fullName>
    </recommendedName>
</protein>
<feature type="compositionally biased region" description="Basic and acidic residues" evidence="3">
    <location>
        <begin position="34"/>
        <end position="47"/>
    </location>
</feature>